<gene>
    <name evidence="3" type="ORF">Pla100_21740</name>
</gene>
<dbReference type="Gene3D" id="3.40.50.300">
    <property type="entry name" value="P-loop containing nucleotide triphosphate hydrolases"/>
    <property type="match status" value="2"/>
</dbReference>
<dbReference type="Pfam" id="PF13514">
    <property type="entry name" value="AAA_27"/>
    <property type="match status" value="1"/>
</dbReference>
<dbReference type="EMBL" id="SJPM01000003">
    <property type="protein sequence ID" value="TWT99007.1"/>
    <property type="molecule type" value="Genomic_DNA"/>
</dbReference>
<dbReference type="InterPro" id="IPR038734">
    <property type="entry name" value="YhaN_AAA"/>
</dbReference>
<accession>A0A5C6AHR1</accession>
<dbReference type="PANTHER" id="PTHR41259">
    <property type="entry name" value="DOUBLE-STRAND BREAK REPAIR RAD50 ATPASE, PUTATIVE-RELATED"/>
    <property type="match status" value="1"/>
</dbReference>
<dbReference type="PANTHER" id="PTHR41259:SF1">
    <property type="entry name" value="DOUBLE-STRAND BREAK REPAIR RAD50 ATPASE, PUTATIVE-RELATED"/>
    <property type="match status" value="1"/>
</dbReference>
<evidence type="ECO:0000259" key="2">
    <source>
        <dbReference type="Pfam" id="PF13514"/>
    </source>
</evidence>
<dbReference type="RefSeq" id="WP_197167825.1">
    <property type="nucleotide sequence ID" value="NZ_SJPM01000003.1"/>
</dbReference>
<dbReference type="SUPFAM" id="SSF52540">
    <property type="entry name" value="P-loop containing nucleoside triphosphate hydrolases"/>
    <property type="match status" value="1"/>
</dbReference>
<feature type="coiled-coil region" evidence="1">
    <location>
        <begin position="960"/>
        <end position="1021"/>
    </location>
</feature>
<comment type="caution">
    <text evidence="3">The sequence shown here is derived from an EMBL/GenBank/DDBJ whole genome shotgun (WGS) entry which is preliminary data.</text>
</comment>
<keyword evidence="1" id="KW-0175">Coiled coil</keyword>
<dbReference type="InterPro" id="IPR027417">
    <property type="entry name" value="P-loop_NTPase"/>
</dbReference>
<proteinExistence type="predicted"/>
<feature type="coiled-coil region" evidence="1">
    <location>
        <begin position="392"/>
        <end position="426"/>
    </location>
</feature>
<evidence type="ECO:0000256" key="1">
    <source>
        <dbReference type="SAM" id="Coils"/>
    </source>
</evidence>
<reference evidence="3 4" key="1">
    <citation type="submission" date="2019-02" db="EMBL/GenBank/DDBJ databases">
        <title>Deep-cultivation of Planctomycetes and their phenomic and genomic characterization uncovers novel biology.</title>
        <authorList>
            <person name="Wiegand S."/>
            <person name="Jogler M."/>
            <person name="Boedeker C."/>
            <person name="Pinto D."/>
            <person name="Vollmers J."/>
            <person name="Rivas-Marin E."/>
            <person name="Kohn T."/>
            <person name="Peeters S.H."/>
            <person name="Heuer A."/>
            <person name="Rast P."/>
            <person name="Oberbeckmann S."/>
            <person name="Bunk B."/>
            <person name="Jeske O."/>
            <person name="Meyerdierks A."/>
            <person name="Storesund J.E."/>
            <person name="Kallscheuer N."/>
            <person name="Luecker S."/>
            <person name="Lage O.M."/>
            <person name="Pohl T."/>
            <person name="Merkel B.J."/>
            <person name="Hornburger P."/>
            <person name="Mueller R.-W."/>
            <person name="Bruemmer F."/>
            <person name="Labrenz M."/>
            <person name="Spormann A.M."/>
            <person name="Op Den Camp H."/>
            <person name="Overmann J."/>
            <person name="Amann R."/>
            <person name="Jetten M.S.M."/>
            <person name="Mascher T."/>
            <person name="Medema M.H."/>
            <person name="Devos D.P."/>
            <person name="Kaster A.-K."/>
            <person name="Ovreas L."/>
            <person name="Rohde M."/>
            <person name="Galperin M.Y."/>
            <person name="Jogler C."/>
        </authorList>
    </citation>
    <scope>NUCLEOTIDE SEQUENCE [LARGE SCALE GENOMIC DNA]</scope>
    <source>
        <strain evidence="3 4">Pla100</strain>
    </source>
</reference>
<feature type="coiled-coil region" evidence="1">
    <location>
        <begin position="505"/>
        <end position="539"/>
    </location>
</feature>
<evidence type="ECO:0000313" key="3">
    <source>
        <dbReference type="EMBL" id="TWT99007.1"/>
    </source>
</evidence>
<protein>
    <recommendedName>
        <fullName evidence="2">YhaN AAA domain-containing protein</fullName>
    </recommendedName>
</protein>
<dbReference type="Proteomes" id="UP000316213">
    <property type="component" value="Unassembled WGS sequence"/>
</dbReference>
<organism evidence="3 4">
    <name type="scientific">Neorhodopirellula pilleata</name>
    <dbReference type="NCBI Taxonomy" id="2714738"/>
    <lineage>
        <taxon>Bacteria</taxon>
        <taxon>Pseudomonadati</taxon>
        <taxon>Planctomycetota</taxon>
        <taxon>Planctomycetia</taxon>
        <taxon>Pirellulales</taxon>
        <taxon>Pirellulaceae</taxon>
        <taxon>Neorhodopirellula</taxon>
    </lineage>
</organism>
<feature type="domain" description="YhaN AAA" evidence="2">
    <location>
        <begin position="1"/>
        <end position="220"/>
    </location>
</feature>
<feature type="coiled-coil region" evidence="1">
    <location>
        <begin position="726"/>
        <end position="760"/>
    </location>
</feature>
<keyword evidence="4" id="KW-1185">Reference proteome</keyword>
<evidence type="ECO:0000313" key="4">
    <source>
        <dbReference type="Proteomes" id="UP000316213"/>
    </source>
</evidence>
<sequence>MRIRQLDLIRIGPFTNQSLTFNDRPIAEDLFAESSFDFHLVYGPNEAGKSSSLRALTQWLFGIAGETKCRDHFVHAYKDLRIGGTIQSHDGDTLTCIRRPGGQASLRAEGDRKKLDPSVLSEFLGGLTREQFETQFGIDIHQLTNGGKAIATGGGEIGESLFAAGSGSANMPTIQKQLDDQCEALFKPSIATKPIINASIADLNAARKEVREKSVKSKDWQRRFDELAELRTEKVKLDQQQIELQGERDRLGRIRDALPAIGQWNDQQRERADLGEVIRLRDDFVSQRVQVSSELTAARSAQKLATEEIESLSAKLEKLGDRPMILDHASAVESLFENLSLYRQWVQTSPTLAARHRQLQTSVQDALKTLGKEPDWKNADALRIRPDVRVRIRDLAEQRSGLFASVEQAKRELNRRSVDLESLTARWQTLSPPDDATGLKRTIAAAQKLGDLDATIATQTDLLADSRSRAAGLLERLPLWSGRLDDLECLSIPSPETVLRFTRDFELVDQTLHSLNDELKRIQDEVATVEESLHTLTMQTDVPTEESLAQARDQRDQQWSELQVQLRSTSDPNQDDRLDESIAELTESVRLCDEMSDRLRREAQRVSEKARLLGALQRCRIQIENNTAARDEAQGEQESIQKAWLVVWEPSGITPISPSEMTGWLAKYDELIELSERIRGQRGELERQTKIRQEHLDALQVYLPNKVNDSSLSTALDACVDRLDANTTALQQFQQLSQQIEDLQKEKSSAETDYAECEQAKTQWQSQWQHAMVSLQCDEELSAKEAQAVLDTIDQLVADMDAVAQVGDQIQTNQQQIESFKSQIIALTESLGGEDFVMKSETSPDQVVAYLHDRLKRARTEQTSRDHLLSQRQEAETRCQKSSADIEVQMAKLSQLCREAQCDSADQLPEIEQRSIRCRGIDQAIAEKASELRGLAQGADLETFIAEALQEDPDRLNPRIEQLNEQLTLIERERTERSKTIWEREHEFKQIDGNDQAAIANENAEEVIARLQTQVDQYVRTKLGSAMLRSAVARYRKRNQGPVLKRASELFASFTLSSFSGIDTDTNDENENVIVGVRGGEHSTDRRLITVDQMSEGTCDQLFLALRIASLEWHLESNPPVPFIVDDILLKFDDQRSAATLRCLGELSCKTQVILFTHHEHLIDVAREALPADVLQVHSLGKA</sequence>
<dbReference type="AlphaFoldDB" id="A0A5C6AHR1"/>
<name>A0A5C6AHR1_9BACT</name>